<dbReference type="AlphaFoldDB" id="A0AA96WGG9"/>
<reference evidence="1" key="1">
    <citation type="submission" date="2020-05" db="EMBL/GenBank/DDBJ databases">
        <authorList>
            <person name="Zhu T."/>
            <person name="Keshari N."/>
            <person name="Lu X."/>
        </authorList>
    </citation>
    <scope>NUCLEOTIDE SEQUENCE</scope>
    <source>
        <strain evidence="1">NK1-12</strain>
    </source>
</reference>
<dbReference type="GO" id="GO:0015074">
    <property type="term" value="P:DNA integration"/>
    <property type="evidence" value="ECO:0007669"/>
    <property type="project" value="InterPro"/>
</dbReference>
<name>A0AA96WGG9_9CYAN</name>
<protein>
    <recommendedName>
        <fullName evidence="2">Integrase catalytic domain-containing protein</fullName>
    </recommendedName>
</protein>
<proteinExistence type="predicted"/>
<dbReference type="EMBL" id="CP053586">
    <property type="protein sequence ID" value="WNZ24624.1"/>
    <property type="molecule type" value="Genomic_DNA"/>
</dbReference>
<sequence>MTWIEVFYNRQRIHSTLNYLSPIQFHGVSLNPANLRLMPAQPNFGCIHFDLRSLST</sequence>
<accession>A0AA96WGG9</accession>
<evidence type="ECO:0008006" key="2">
    <source>
        <dbReference type="Google" id="ProtNLM"/>
    </source>
</evidence>
<evidence type="ECO:0000313" key="1">
    <source>
        <dbReference type="EMBL" id="WNZ24624.1"/>
    </source>
</evidence>
<organism evidence="1">
    <name type="scientific">Leptolyngbya sp. NK1-12</name>
    <dbReference type="NCBI Taxonomy" id="2547451"/>
    <lineage>
        <taxon>Bacteria</taxon>
        <taxon>Bacillati</taxon>
        <taxon>Cyanobacteriota</taxon>
        <taxon>Cyanophyceae</taxon>
        <taxon>Leptolyngbyales</taxon>
        <taxon>Leptolyngbyaceae</taxon>
        <taxon>Leptolyngbya group</taxon>
        <taxon>Leptolyngbya</taxon>
    </lineage>
</organism>
<gene>
    <name evidence="1" type="ORF">HJG54_18380</name>
</gene>